<evidence type="ECO:0000256" key="6">
    <source>
        <dbReference type="ARBA" id="ARBA00022989"/>
    </source>
</evidence>
<comment type="subcellular location">
    <subcellularLocation>
        <location evidence="1 10">Cell membrane</location>
        <topology evidence="1 10">Multi-pass membrane protein</topology>
    </subcellularLocation>
</comment>
<comment type="similarity">
    <text evidence="10">Belongs to the insect chemoreceptor superfamily. Heteromeric odorant receptor channel (TC 1.A.69) family.</text>
</comment>
<feature type="transmembrane region" description="Helical" evidence="10">
    <location>
        <begin position="285"/>
        <end position="305"/>
    </location>
</feature>
<keyword evidence="8 10" id="KW-0675">Receptor</keyword>
<dbReference type="GO" id="GO:0007165">
    <property type="term" value="P:signal transduction"/>
    <property type="evidence" value="ECO:0007669"/>
    <property type="project" value="UniProtKB-KW"/>
</dbReference>
<organism evidence="11">
    <name type="scientific">Bradysia odoriphaga</name>
    <dbReference type="NCBI Taxonomy" id="1564500"/>
    <lineage>
        <taxon>Eukaryota</taxon>
        <taxon>Metazoa</taxon>
        <taxon>Ecdysozoa</taxon>
        <taxon>Arthropoda</taxon>
        <taxon>Hexapoda</taxon>
        <taxon>Insecta</taxon>
        <taxon>Pterygota</taxon>
        <taxon>Neoptera</taxon>
        <taxon>Endopterygota</taxon>
        <taxon>Diptera</taxon>
        <taxon>Nematocera</taxon>
        <taxon>Sciaroidea</taxon>
        <taxon>Sciaridae</taxon>
        <taxon>Bradysia</taxon>
    </lineage>
</organism>
<keyword evidence="5 10" id="KW-0552">Olfaction</keyword>
<dbReference type="PANTHER" id="PTHR21137:SF35">
    <property type="entry name" value="ODORANT RECEPTOR 19A-RELATED"/>
    <property type="match status" value="1"/>
</dbReference>
<evidence type="ECO:0000256" key="1">
    <source>
        <dbReference type="ARBA" id="ARBA00004651"/>
    </source>
</evidence>
<keyword evidence="2" id="KW-1003">Cell membrane</keyword>
<keyword evidence="3 10" id="KW-0716">Sensory transduction</keyword>
<sequence>MHSIKIHGLIGSINSLFYLICVWHRGDEPTVKEIRLKFTYCTHFVLYLISSVVGAISNESIESSIFLAQTSVFVAISGIKFWLLIWKQHKILDLLHRVCVFTVRNYEDYSLFNEKLKGFMKFVLVFVITVFAAGISACIILPFLGTEKTLFVGIGFPVDYRSNEFAFWIATIFVFTAFLLATNGVFFSIIMWYLLLICSLRFEVLGNGLRNMGRRSEQRKSKLHDDFLEDLKASVDSYIHIMKLTDEVGSFFANIFFIQFSISGICICGSIYCLAFNIGDTVLEHFTYLLTCFYYTAEVFMITYLGNEIMLSSNRLSYTLFESDWYNQPPSTRKNIVIFGEYLKRPKKLLVGKLYPLTLETFTRVLNSAYSMFNILKSFH</sequence>
<feature type="transmembrane region" description="Helical" evidence="10">
    <location>
        <begin position="38"/>
        <end position="57"/>
    </location>
</feature>
<dbReference type="Pfam" id="PF02949">
    <property type="entry name" value="7tm_6"/>
    <property type="match status" value="1"/>
</dbReference>
<keyword evidence="9 10" id="KW-0807">Transducer</keyword>
<dbReference type="EMBL" id="MK248991">
    <property type="protein sequence ID" value="QGW45405.1"/>
    <property type="molecule type" value="mRNA"/>
</dbReference>
<evidence type="ECO:0000256" key="2">
    <source>
        <dbReference type="ARBA" id="ARBA00022475"/>
    </source>
</evidence>
<dbReference type="GO" id="GO:0005886">
    <property type="term" value="C:plasma membrane"/>
    <property type="evidence" value="ECO:0007669"/>
    <property type="project" value="UniProtKB-SubCell"/>
</dbReference>
<keyword evidence="7 10" id="KW-0472">Membrane</keyword>
<feature type="transmembrane region" description="Helical" evidence="10">
    <location>
        <begin position="122"/>
        <end position="145"/>
    </location>
</feature>
<evidence type="ECO:0000256" key="9">
    <source>
        <dbReference type="ARBA" id="ARBA00023224"/>
    </source>
</evidence>
<feature type="transmembrane region" description="Helical" evidence="10">
    <location>
        <begin position="6"/>
        <end position="26"/>
    </location>
</feature>
<protein>
    <recommendedName>
        <fullName evidence="10">Odorant receptor</fullName>
    </recommendedName>
</protein>
<accession>A0A6B9CBN1</accession>
<feature type="transmembrane region" description="Helical" evidence="10">
    <location>
        <begin position="251"/>
        <end position="279"/>
    </location>
</feature>
<dbReference type="InterPro" id="IPR004117">
    <property type="entry name" value="7tm6_olfct_rcpt"/>
</dbReference>
<feature type="transmembrane region" description="Helical" evidence="10">
    <location>
        <begin position="165"/>
        <end position="195"/>
    </location>
</feature>
<evidence type="ECO:0000313" key="11">
    <source>
        <dbReference type="EMBL" id="QGW45405.1"/>
    </source>
</evidence>
<evidence type="ECO:0000256" key="4">
    <source>
        <dbReference type="ARBA" id="ARBA00022692"/>
    </source>
</evidence>
<evidence type="ECO:0000256" key="7">
    <source>
        <dbReference type="ARBA" id="ARBA00023136"/>
    </source>
</evidence>
<keyword evidence="4 10" id="KW-0812">Transmembrane</keyword>
<evidence type="ECO:0000256" key="10">
    <source>
        <dbReference type="RuleBase" id="RU351113"/>
    </source>
</evidence>
<name>A0A6B9CBN1_9DIPT</name>
<evidence type="ECO:0000256" key="5">
    <source>
        <dbReference type="ARBA" id="ARBA00022725"/>
    </source>
</evidence>
<evidence type="ECO:0000256" key="8">
    <source>
        <dbReference type="ARBA" id="ARBA00023170"/>
    </source>
</evidence>
<dbReference type="AlphaFoldDB" id="A0A6B9CBN1"/>
<proteinExistence type="evidence at transcript level"/>
<feature type="transmembrane region" description="Helical" evidence="10">
    <location>
        <begin position="63"/>
        <end position="85"/>
    </location>
</feature>
<keyword evidence="6 10" id="KW-1133">Transmembrane helix</keyword>
<dbReference type="GO" id="GO:0005549">
    <property type="term" value="F:odorant binding"/>
    <property type="evidence" value="ECO:0007669"/>
    <property type="project" value="InterPro"/>
</dbReference>
<dbReference type="GO" id="GO:0004984">
    <property type="term" value="F:olfactory receptor activity"/>
    <property type="evidence" value="ECO:0007669"/>
    <property type="project" value="InterPro"/>
</dbReference>
<dbReference type="PANTHER" id="PTHR21137">
    <property type="entry name" value="ODORANT RECEPTOR"/>
    <property type="match status" value="1"/>
</dbReference>
<reference evidence="11" key="1">
    <citation type="submission" date="2018-11" db="EMBL/GenBank/DDBJ databases">
        <authorList>
            <person name="Zhao Y."/>
            <person name="Mu W."/>
            <person name="Zhou C."/>
        </authorList>
    </citation>
    <scope>NUCLEOTIDE SEQUENCE</scope>
</reference>
<evidence type="ECO:0000256" key="3">
    <source>
        <dbReference type="ARBA" id="ARBA00022606"/>
    </source>
</evidence>